<dbReference type="AlphaFoldDB" id="S4P7K6"/>
<proteinExistence type="predicted"/>
<accession>S4P7K6</accession>
<name>S4P7K6_9NEOP</name>
<sequence length="92" mass="10705">MRRTNHNACLYARCCDWLSQDAILNANCRDGSAFTDRTILLGQVKVCSRCMYKTLYYAHCKMLPVILNNDFCTLDSLHHVNVTVYRDRLQKT</sequence>
<protein>
    <submittedName>
        <fullName evidence="1">Uncharacterized protein</fullName>
    </submittedName>
</protein>
<reference evidence="1" key="1">
    <citation type="journal article" date="2013" name="BMC Genomics">
        <title>Unscrambling butterfly oogenesis.</title>
        <authorList>
            <person name="Carter J.M."/>
            <person name="Baker S.C."/>
            <person name="Pink R."/>
            <person name="Carter D.R."/>
            <person name="Collins A."/>
            <person name="Tomlin J."/>
            <person name="Gibbs M."/>
            <person name="Breuker C.J."/>
        </authorList>
    </citation>
    <scope>NUCLEOTIDE SEQUENCE</scope>
    <source>
        <tissue evidence="1">Ovary</tissue>
    </source>
</reference>
<evidence type="ECO:0000313" key="1">
    <source>
        <dbReference type="EMBL" id="JAA88011.1"/>
    </source>
</evidence>
<organism evidence="1">
    <name type="scientific">Pararge aegeria</name>
    <name type="common">speckled wood butterfly</name>
    <dbReference type="NCBI Taxonomy" id="116150"/>
    <lineage>
        <taxon>Eukaryota</taxon>
        <taxon>Metazoa</taxon>
        <taxon>Ecdysozoa</taxon>
        <taxon>Arthropoda</taxon>
        <taxon>Hexapoda</taxon>
        <taxon>Insecta</taxon>
        <taxon>Pterygota</taxon>
        <taxon>Neoptera</taxon>
        <taxon>Endopterygota</taxon>
        <taxon>Lepidoptera</taxon>
        <taxon>Glossata</taxon>
        <taxon>Ditrysia</taxon>
        <taxon>Papilionoidea</taxon>
        <taxon>Nymphalidae</taxon>
        <taxon>Satyrinae</taxon>
        <taxon>Satyrini</taxon>
        <taxon>Parargina</taxon>
        <taxon>Pararge</taxon>
    </lineage>
</organism>
<dbReference type="EMBL" id="GAIX01004549">
    <property type="protein sequence ID" value="JAA88011.1"/>
    <property type="molecule type" value="Transcribed_RNA"/>
</dbReference>
<reference evidence="1" key="2">
    <citation type="submission" date="2013-05" db="EMBL/GenBank/DDBJ databases">
        <authorList>
            <person name="Carter J.-M."/>
            <person name="Baker S.C."/>
            <person name="Pink R."/>
            <person name="Carter D.R.F."/>
            <person name="Collins A."/>
            <person name="Tomlin J."/>
            <person name="Gibbs M."/>
            <person name="Breuker C.J."/>
        </authorList>
    </citation>
    <scope>NUCLEOTIDE SEQUENCE</scope>
    <source>
        <tissue evidence="1">Ovary</tissue>
    </source>
</reference>